<evidence type="ECO:0000313" key="2">
    <source>
        <dbReference type="EMBL" id="KAL3667387.1"/>
    </source>
</evidence>
<evidence type="ECO:0000256" key="1">
    <source>
        <dbReference type="SAM" id="Phobius"/>
    </source>
</evidence>
<gene>
    <name evidence="2" type="ORF">V7S43_007613</name>
</gene>
<feature type="transmembrane region" description="Helical" evidence="1">
    <location>
        <begin position="6"/>
        <end position="28"/>
    </location>
</feature>
<dbReference type="Proteomes" id="UP001632037">
    <property type="component" value="Unassembled WGS sequence"/>
</dbReference>
<protein>
    <submittedName>
        <fullName evidence="2">Uncharacterized protein</fullName>
    </submittedName>
</protein>
<evidence type="ECO:0000313" key="3">
    <source>
        <dbReference type="Proteomes" id="UP001632037"/>
    </source>
</evidence>
<keyword evidence="3" id="KW-1185">Reference proteome</keyword>
<reference evidence="2 3" key="1">
    <citation type="submission" date="2024-09" db="EMBL/GenBank/DDBJ databases">
        <title>Genome sequencing and assembly of Phytophthora oleae, isolate VK10A, causative agent of rot of olive drupes.</title>
        <authorList>
            <person name="Conti Taguali S."/>
            <person name="Riolo M."/>
            <person name="La Spada F."/>
            <person name="Cacciola S.O."/>
            <person name="Dionisio G."/>
        </authorList>
    </citation>
    <scope>NUCLEOTIDE SEQUENCE [LARGE SCALE GENOMIC DNA]</scope>
    <source>
        <strain evidence="2 3">VK10A</strain>
    </source>
</reference>
<keyword evidence="1" id="KW-1133">Transmembrane helix</keyword>
<comment type="caution">
    <text evidence="2">The sequence shown here is derived from an EMBL/GenBank/DDBJ whole genome shotgun (WGS) entry which is preliminary data.</text>
</comment>
<name>A0ABD3FND4_9STRA</name>
<sequence length="101" mass="10894">MNAQETLVTMAVIFISVAIFSMLSGGFCKYFDMELGCRAEYNEKVAQVGHFLSSIASPAICGARSKFTSLLRVAADGNANFCAAYPLPSGRISFSTYTRVC</sequence>
<accession>A0ABD3FND4</accession>
<dbReference type="AlphaFoldDB" id="A0ABD3FND4"/>
<organism evidence="2 3">
    <name type="scientific">Phytophthora oleae</name>
    <dbReference type="NCBI Taxonomy" id="2107226"/>
    <lineage>
        <taxon>Eukaryota</taxon>
        <taxon>Sar</taxon>
        <taxon>Stramenopiles</taxon>
        <taxon>Oomycota</taxon>
        <taxon>Peronosporomycetes</taxon>
        <taxon>Peronosporales</taxon>
        <taxon>Peronosporaceae</taxon>
        <taxon>Phytophthora</taxon>
    </lineage>
</organism>
<proteinExistence type="predicted"/>
<keyword evidence="1" id="KW-0472">Membrane</keyword>
<dbReference type="EMBL" id="JBIMZQ010000014">
    <property type="protein sequence ID" value="KAL3667387.1"/>
    <property type="molecule type" value="Genomic_DNA"/>
</dbReference>
<keyword evidence="1" id="KW-0812">Transmembrane</keyword>